<evidence type="ECO:0000313" key="2">
    <source>
        <dbReference type="EMBL" id="MBL0765631.1"/>
    </source>
</evidence>
<keyword evidence="1" id="KW-0472">Membrane</keyword>
<feature type="transmembrane region" description="Helical" evidence="1">
    <location>
        <begin position="6"/>
        <end position="26"/>
    </location>
</feature>
<gene>
    <name evidence="2" type="ORF">JKP34_10230</name>
</gene>
<protein>
    <submittedName>
        <fullName evidence="2">Uncharacterized protein</fullName>
    </submittedName>
</protein>
<keyword evidence="1" id="KW-1133">Transmembrane helix</keyword>
<proteinExistence type="predicted"/>
<comment type="caution">
    <text evidence="2">The sequence shown here is derived from an EMBL/GenBank/DDBJ whole genome shotgun (WGS) entry which is preliminary data.</text>
</comment>
<accession>A0A937AF83</accession>
<evidence type="ECO:0000313" key="3">
    <source>
        <dbReference type="Proteomes" id="UP000642920"/>
    </source>
</evidence>
<dbReference type="Proteomes" id="UP000642920">
    <property type="component" value="Unassembled WGS sequence"/>
</dbReference>
<dbReference type="AlphaFoldDB" id="A0A937AF83"/>
<sequence length="135" mass="15755">MKKSVINIVAKFAFLAVFLVFTYNTYQESKIWIFGTQISTEIVNVGKIKNDKYFIDFQISDKYEVQREFLSKKEFNAIKPKDSFGLRYLSDSEYILTDLKSGRRIFGLVLGMLFFGFGTYIIFKNGVPVNYFKTN</sequence>
<dbReference type="RefSeq" id="WP_201920642.1">
    <property type="nucleotide sequence ID" value="NZ_JAERQG010000002.1"/>
</dbReference>
<organism evidence="2 3">
    <name type="scientific">Marivirga atlantica</name>
    <dbReference type="NCBI Taxonomy" id="1548457"/>
    <lineage>
        <taxon>Bacteria</taxon>
        <taxon>Pseudomonadati</taxon>
        <taxon>Bacteroidota</taxon>
        <taxon>Cytophagia</taxon>
        <taxon>Cytophagales</taxon>
        <taxon>Marivirgaceae</taxon>
        <taxon>Marivirga</taxon>
    </lineage>
</organism>
<name>A0A937AF83_9BACT</name>
<keyword evidence="3" id="KW-1185">Reference proteome</keyword>
<feature type="transmembrane region" description="Helical" evidence="1">
    <location>
        <begin position="105"/>
        <end position="123"/>
    </location>
</feature>
<keyword evidence="1" id="KW-0812">Transmembrane</keyword>
<evidence type="ECO:0000256" key="1">
    <source>
        <dbReference type="SAM" id="Phobius"/>
    </source>
</evidence>
<reference evidence="2" key="1">
    <citation type="submission" date="2021-01" db="EMBL/GenBank/DDBJ databases">
        <title>Marivirga sp. nov., isolated from intertidal surface sediments.</title>
        <authorList>
            <person name="Zhang M."/>
        </authorList>
    </citation>
    <scope>NUCLEOTIDE SEQUENCE</scope>
    <source>
        <strain evidence="2">SM1354</strain>
    </source>
</reference>
<dbReference type="EMBL" id="JAERQG010000002">
    <property type="protein sequence ID" value="MBL0765631.1"/>
    <property type="molecule type" value="Genomic_DNA"/>
</dbReference>